<keyword evidence="2" id="KW-1185">Reference proteome</keyword>
<gene>
    <name evidence="1" type="ORF">GCM10009039_09100</name>
</gene>
<accession>A0A830F9Q7</accession>
<name>A0A830F9Q7_9EURY</name>
<dbReference type="EMBL" id="BMPG01000001">
    <property type="protein sequence ID" value="GGL53056.1"/>
    <property type="molecule type" value="Genomic_DNA"/>
</dbReference>
<organism evidence="1 2">
    <name type="scientific">Halocalculus aciditolerans</name>
    <dbReference type="NCBI Taxonomy" id="1383812"/>
    <lineage>
        <taxon>Archaea</taxon>
        <taxon>Methanobacteriati</taxon>
        <taxon>Methanobacteriota</taxon>
        <taxon>Stenosarchaea group</taxon>
        <taxon>Halobacteria</taxon>
        <taxon>Halobacteriales</taxon>
        <taxon>Halobacteriaceae</taxon>
        <taxon>Halocalculus</taxon>
    </lineage>
</organism>
<evidence type="ECO:0000313" key="1">
    <source>
        <dbReference type="EMBL" id="GGL53056.1"/>
    </source>
</evidence>
<evidence type="ECO:0000313" key="2">
    <source>
        <dbReference type="Proteomes" id="UP000607197"/>
    </source>
</evidence>
<dbReference type="RefSeq" id="WP_188976271.1">
    <property type="nucleotide sequence ID" value="NZ_BMPG01000001.1"/>
</dbReference>
<dbReference type="InterPro" id="IPR055541">
    <property type="entry name" value="DUF7117"/>
</dbReference>
<reference evidence="1" key="2">
    <citation type="submission" date="2020-09" db="EMBL/GenBank/DDBJ databases">
        <authorList>
            <person name="Sun Q."/>
            <person name="Ohkuma M."/>
        </authorList>
    </citation>
    <scope>NUCLEOTIDE SEQUENCE</scope>
    <source>
        <strain evidence="1">JCM 19596</strain>
    </source>
</reference>
<sequence length="247" mass="26406">MEVRGRRECKACGAEWSYFETGSVECPECGSVVSVGVGERREHTDHAADLDLGEVLAARGERDVRAGSADGERGGDIVLAAEAAEEAARAYLRERGFVRGGELLDLDDTYLAAAELRFVAGTLARRTDVSEGEEAYFESLVSAAADGERPDASEVPDSLRDSRGLGYANAVRDYRQELREWGEETGRGLRDVLESLGDHVKRVRALDGDVGVEESEALVSAARAAADAARGDESGVERARDALSALA</sequence>
<dbReference type="AlphaFoldDB" id="A0A830F9Q7"/>
<dbReference type="OrthoDB" id="341613at2157"/>
<dbReference type="Proteomes" id="UP000607197">
    <property type="component" value="Unassembled WGS sequence"/>
</dbReference>
<proteinExistence type="predicted"/>
<dbReference type="Pfam" id="PF23430">
    <property type="entry name" value="DUF7117"/>
    <property type="match status" value="1"/>
</dbReference>
<protein>
    <recommendedName>
        <fullName evidence="3">TFIIB-type zinc ribbon-containing protein</fullName>
    </recommendedName>
</protein>
<comment type="caution">
    <text evidence="1">The sequence shown here is derived from an EMBL/GenBank/DDBJ whole genome shotgun (WGS) entry which is preliminary data.</text>
</comment>
<reference evidence="1" key="1">
    <citation type="journal article" date="2014" name="Int. J. Syst. Evol. Microbiol.">
        <title>Complete genome sequence of Corynebacterium casei LMG S-19264T (=DSM 44701T), isolated from a smear-ripened cheese.</title>
        <authorList>
            <consortium name="US DOE Joint Genome Institute (JGI-PGF)"/>
            <person name="Walter F."/>
            <person name="Albersmeier A."/>
            <person name="Kalinowski J."/>
            <person name="Ruckert C."/>
        </authorList>
    </citation>
    <scope>NUCLEOTIDE SEQUENCE</scope>
    <source>
        <strain evidence="1">JCM 19596</strain>
    </source>
</reference>
<evidence type="ECO:0008006" key="3">
    <source>
        <dbReference type="Google" id="ProtNLM"/>
    </source>
</evidence>